<dbReference type="PANTHER" id="PTHR11748:SF114">
    <property type="entry name" value="ARYL-ALCOHOL OXIDASE VANILLYL-ALCOHOL OXIDASE (AFU_ORTHOLOGUE AFUA_3G09500)-RELATED"/>
    <property type="match status" value="1"/>
</dbReference>
<organism evidence="4 5">
    <name type="scientific">Pusillimonas noertemannii</name>
    <dbReference type="NCBI Taxonomy" id="305977"/>
    <lineage>
        <taxon>Bacteria</taxon>
        <taxon>Pseudomonadati</taxon>
        <taxon>Pseudomonadota</taxon>
        <taxon>Betaproteobacteria</taxon>
        <taxon>Burkholderiales</taxon>
        <taxon>Alcaligenaceae</taxon>
        <taxon>Pusillimonas</taxon>
    </lineage>
</organism>
<dbReference type="GO" id="GO:1903457">
    <property type="term" value="P:lactate catabolic process"/>
    <property type="evidence" value="ECO:0007669"/>
    <property type="project" value="TreeGrafter"/>
</dbReference>
<dbReference type="PROSITE" id="PS51387">
    <property type="entry name" value="FAD_PCMH"/>
    <property type="match status" value="1"/>
</dbReference>
<evidence type="ECO:0000259" key="3">
    <source>
        <dbReference type="PROSITE" id="PS51387"/>
    </source>
</evidence>
<dbReference type="InterPro" id="IPR016166">
    <property type="entry name" value="FAD-bd_PCMH"/>
</dbReference>
<dbReference type="InterPro" id="IPR016167">
    <property type="entry name" value="FAD-bd_PCMH_sub1"/>
</dbReference>
<protein>
    <submittedName>
        <fullName evidence="4">4-cresol dehydrogenase (Hydroxylating)</fullName>
    </submittedName>
</protein>
<dbReference type="InterPro" id="IPR016169">
    <property type="entry name" value="FAD-bd_PCMH_sub2"/>
</dbReference>
<dbReference type="GO" id="GO:0004458">
    <property type="term" value="F:D-lactate dehydrogenase (cytochrome) activity"/>
    <property type="evidence" value="ECO:0007669"/>
    <property type="project" value="TreeGrafter"/>
</dbReference>
<evidence type="ECO:0000313" key="5">
    <source>
        <dbReference type="Proteomes" id="UP000246145"/>
    </source>
</evidence>
<accession>A0A2U1CPE6</accession>
<evidence type="ECO:0000313" key="4">
    <source>
        <dbReference type="EMBL" id="PVY67767.1"/>
    </source>
</evidence>
<dbReference type="SUPFAM" id="SSF56176">
    <property type="entry name" value="FAD-binding/transporter-associated domain-like"/>
    <property type="match status" value="1"/>
</dbReference>
<dbReference type="InterPro" id="IPR016164">
    <property type="entry name" value="FAD-linked_Oxase-like_C"/>
</dbReference>
<dbReference type="Gene3D" id="1.10.45.10">
    <property type="entry name" value="Vanillyl-alcohol Oxidase, Chain A, domain 4"/>
    <property type="match status" value="1"/>
</dbReference>
<dbReference type="GO" id="GO:0071949">
    <property type="term" value="F:FAD binding"/>
    <property type="evidence" value="ECO:0007669"/>
    <property type="project" value="InterPro"/>
</dbReference>
<dbReference type="STRING" id="1231391.GCA_000308195_01441"/>
<proteinExistence type="predicted"/>
<dbReference type="InterPro" id="IPR006094">
    <property type="entry name" value="Oxid_FAD_bind_N"/>
</dbReference>
<dbReference type="Pfam" id="PF01565">
    <property type="entry name" value="FAD_binding_4"/>
    <property type="match status" value="1"/>
</dbReference>
<keyword evidence="2" id="KW-0274">FAD</keyword>
<gene>
    <name evidence="4" type="ORF">C7440_0150</name>
</gene>
<evidence type="ECO:0000256" key="1">
    <source>
        <dbReference type="ARBA" id="ARBA00022630"/>
    </source>
</evidence>
<dbReference type="SUPFAM" id="SSF55103">
    <property type="entry name" value="FAD-linked oxidases, C-terminal domain"/>
    <property type="match status" value="1"/>
</dbReference>
<dbReference type="InterPro" id="IPR016170">
    <property type="entry name" value="Cytok_DH_C_sf"/>
</dbReference>
<dbReference type="RefSeq" id="WP_116517079.1">
    <property type="nucleotide sequence ID" value="NZ_JACCEX010000001.1"/>
</dbReference>
<dbReference type="Gene3D" id="3.30.43.10">
    <property type="entry name" value="Uridine Diphospho-n-acetylenolpyruvylglucosamine Reductase, domain 2"/>
    <property type="match status" value="1"/>
</dbReference>
<dbReference type="Gene3D" id="3.40.462.10">
    <property type="entry name" value="FAD-linked oxidases, C-terminal domain"/>
    <property type="match status" value="1"/>
</dbReference>
<name>A0A2U1CPE6_9BURK</name>
<dbReference type="Gene3D" id="3.30.465.10">
    <property type="match status" value="1"/>
</dbReference>
<keyword evidence="5" id="KW-1185">Reference proteome</keyword>
<feature type="domain" description="FAD-binding PCMH-type" evidence="3">
    <location>
        <begin position="39"/>
        <end position="229"/>
    </location>
</feature>
<dbReference type="Proteomes" id="UP000246145">
    <property type="component" value="Unassembled WGS sequence"/>
</dbReference>
<dbReference type="EMBL" id="QEKO01000001">
    <property type="protein sequence ID" value="PVY67767.1"/>
    <property type="molecule type" value="Genomic_DNA"/>
</dbReference>
<dbReference type="InterPro" id="IPR036318">
    <property type="entry name" value="FAD-bd_PCMH-like_sf"/>
</dbReference>
<evidence type="ECO:0000256" key="2">
    <source>
        <dbReference type="ARBA" id="ARBA00022827"/>
    </source>
</evidence>
<dbReference type="OrthoDB" id="9811557at2"/>
<comment type="caution">
    <text evidence="4">The sequence shown here is derived from an EMBL/GenBank/DDBJ whole genome shotgun (WGS) entry which is preliminary data.</text>
</comment>
<dbReference type="GO" id="GO:0008720">
    <property type="term" value="F:D-lactate dehydrogenase (NAD+) activity"/>
    <property type="evidence" value="ECO:0007669"/>
    <property type="project" value="TreeGrafter"/>
</dbReference>
<reference evidence="4 5" key="1">
    <citation type="submission" date="2018-04" db="EMBL/GenBank/DDBJ databases">
        <title>Genomic Encyclopedia of Type Strains, Phase IV (KMG-IV): sequencing the most valuable type-strain genomes for metagenomic binning, comparative biology and taxonomic classification.</title>
        <authorList>
            <person name="Goeker M."/>
        </authorList>
    </citation>
    <scope>NUCLEOTIDE SEQUENCE [LARGE SCALE GENOMIC DNA]</scope>
    <source>
        <strain evidence="4 5">DSM 10065</strain>
    </source>
</reference>
<keyword evidence="1" id="KW-0285">Flavoprotein</keyword>
<dbReference type="AlphaFoldDB" id="A0A2U1CPE6"/>
<sequence length="514" mass="56237">MSSNISAFLDAASTALGKEWVDQRPETIKRYGEHTLPGAERPPAAVLFPESTQQVQNIVRAANQHGVQLYPISTGNNIGLGSRAPVRPGQVIVDLGYRMNRILEVNEETCFAEVQPGVSFQMLHDELVRRGDKLMVSATSGPPHGGILGNAMDRGAGYGPYFDHFGMLCGMEVVLGNGDIVRTGDGSLEGDNLVNWHVSKYSFGPALDGLFAQSNFGIVTRAAIWLMPRPPAARSFHFVFPDDDDIGEIIDLCRPMKLSNFVPTLFRISNDLYAMAPEDQNWEYLQGSKLAFSLEGRKALQQKHGLGAWQVSGMFYGASDAAIEPSIQRVKAHFERSGKARYVSHDEALGIPALNIAVDAMSGRPSANELGMLQWRPGSGNSWFLPGTPMVGRQALELDRLGREIYARHGMDYIIMHVASARFTRGLHVLVWNKDDADENARADACYKELAHEFAKRGVGVGRAPADYHELHMGMLMPSLQKAFGEIKNALDPNGVIAQGKYGIYGAGEPAEAR</sequence>
<dbReference type="PANTHER" id="PTHR11748">
    <property type="entry name" value="D-LACTATE DEHYDROGENASE"/>
    <property type="match status" value="1"/>
</dbReference>
<dbReference type="InterPro" id="IPR016171">
    <property type="entry name" value="Vanillyl_alc_oxidase_C-sub2"/>
</dbReference>